<dbReference type="OrthoDB" id="4121058at2759"/>
<accession>A0A6A6VLK8</accession>
<reference evidence="2" key="1">
    <citation type="journal article" date="2020" name="Stud. Mycol.">
        <title>101 Dothideomycetes genomes: a test case for predicting lifestyles and emergence of pathogens.</title>
        <authorList>
            <person name="Haridas S."/>
            <person name="Albert R."/>
            <person name="Binder M."/>
            <person name="Bloem J."/>
            <person name="Labutti K."/>
            <person name="Salamov A."/>
            <person name="Andreopoulos B."/>
            <person name="Baker S."/>
            <person name="Barry K."/>
            <person name="Bills G."/>
            <person name="Bluhm B."/>
            <person name="Cannon C."/>
            <person name="Castanera R."/>
            <person name="Culley D."/>
            <person name="Daum C."/>
            <person name="Ezra D."/>
            <person name="Gonzalez J."/>
            <person name="Henrissat B."/>
            <person name="Kuo A."/>
            <person name="Liang C."/>
            <person name="Lipzen A."/>
            <person name="Lutzoni F."/>
            <person name="Magnuson J."/>
            <person name="Mondo S."/>
            <person name="Nolan M."/>
            <person name="Ohm R."/>
            <person name="Pangilinan J."/>
            <person name="Park H.-J."/>
            <person name="Ramirez L."/>
            <person name="Alfaro M."/>
            <person name="Sun H."/>
            <person name="Tritt A."/>
            <person name="Yoshinaga Y."/>
            <person name="Zwiers L.-H."/>
            <person name="Turgeon B."/>
            <person name="Goodwin S."/>
            <person name="Spatafora J."/>
            <person name="Crous P."/>
            <person name="Grigoriev I."/>
        </authorList>
    </citation>
    <scope>NUCLEOTIDE SEQUENCE</scope>
    <source>
        <strain evidence="2">CBS 119925</strain>
    </source>
</reference>
<feature type="region of interest" description="Disordered" evidence="1">
    <location>
        <begin position="103"/>
        <end position="187"/>
    </location>
</feature>
<gene>
    <name evidence="2" type="ORF">M011DRAFT_474878</name>
</gene>
<name>A0A6A6VLK8_9PLEO</name>
<proteinExistence type="predicted"/>
<dbReference type="Proteomes" id="UP000799440">
    <property type="component" value="Unassembled WGS sequence"/>
</dbReference>
<sequence>MTTFAPPVRKGSFLYSSILYADAGSQNHHPRASVAELTALLRPEAPKLNKKLKIPQPPEILKDQDKNAAKVRLLSALNEGRLEVPGWVTKVEGELKKEWETENRRLKKGEGKKEGKSKAALASETLKASQGKRKREDVGKLKNVESSKKVKKEEPKPGRETTKAKPQESKKKIKVEEPKAARATPVKKARVKKESIKEEPFVQRIKSEPVASDFEREDMVFTGTYTVMCPTVSELCSEPVEQHRLQLSLLRDDERGVWWSRFFWYSWECVIQMNPGPTFSTLGQPCTLGWRLRDTRSGQMWFGRGKTGEMVFDHDYTIRGTLFNVPFVDTLEFWGRRIPGPKYVGRSGSGFQFEWDGFANAAYRN</sequence>
<evidence type="ECO:0000313" key="3">
    <source>
        <dbReference type="Proteomes" id="UP000799440"/>
    </source>
</evidence>
<feature type="compositionally biased region" description="Basic and acidic residues" evidence="1">
    <location>
        <begin position="103"/>
        <end position="117"/>
    </location>
</feature>
<feature type="compositionally biased region" description="Basic and acidic residues" evidence="1">
    <location>
        <begin position="134"/>
        <end position="180"/>
    </location>
</feature>
<protein>
    <submittedName>
        <fullName evidence="2">Uncharacterized protein</fullName>
    </submittedName>
</protein>
<evidence type="ECO:0000313" key="2">
    <source>
        <dbReference type="EMBL" id="KAF2750440.1"/>
    </source>
</evidence>
<evidence type="ECO:0000256" key="1">
    <source>
        <dbReference type="SAM" id="MobiDB-lite"/>
    </source>
</evidence>
<dbReference type="AlphaFoldDB" id="A0A6A6VLK8"/>
<keyword evidence="3" id="KW-1185">Reference proteome</keyword>
<organism evidence="2 3">
    <name type="scientific">Sporormia fimetaria CBS 119925</name>
    <dbReference type="NCBI Taxonomy" id="1340428"/>
    <lineage>
        <taxon>Eukaryota</taxon>
        <taxon>Fungi</taxon>
        <taxon>Dikarya</taxon>
        <taxon>Ascomycota</taxon>
        <taxon>Pezizomycotina</taxon>
        <taxon>Dothideomycetes</taxon>
        <taxon>Pleosporomycetidae</taxon>
        <taxon>Pleosporales</taxon>
        <taxon>Sporormiaceae</taxon>
        <taxon>Sporormia</taxon>
    </lineage>
</organism>
<dbReference type="EMBL" id="MU006564">
    <property type="protein sequence ID" value="KAF2750440.1"/>
    <property type="molecule type" value="Genomic_DNA"/>
</dbReference>